<comment type="caution">
    <text evidence="5">The sequence shown here is derived from an EMBL/GenBank/DDBJ whole genome shotgun (WGS) entry which is preliminary data.</text>
</comment>
<sequence length="1028" mass="111400">MAALRPPNFDAFEAYFKRADLDQDGRISGSEAVAFFKGSNLPQPVLADIWKYSDQNNSGFLGRPEFYNALKLVTVAQSGRELTPDIVKAALFSPATAKIPAPQINPVHGPATVMSSSVTLRPQSGISMPASPHISVAGPMGSQNSGLRGISPGLAVNQQLISPSNSHLARPPQGTPAAASYPIQGVNPTPPGATSFSGAPQISKASSISTDWFGMNSGVSVGAASQGPVQGSVSSIKQDGIWSTAARTTPGMTIMSPTPSAVVTSASTSVLDAKDSKALVVSGNGFSSDSAFGGDAFSATPQAKQDGISAAFSSASASSSAGIAPATSLFQNSKVGALDSSQSTFVRPLGGNPPPGAQSMLLKNPLDPIQSTLSPAAAKLTAGIPNSASQPQLPWPRISQTDIQKYTKVFVEVDKDRDGKITGEQARNLFLSWKLPREVLKQVWDLADQDNDSMLSFREFCIALYLMQRFREGRPLPALLPDVLRFDETLLQATGQPSGLYGLSGQGVPGPRPPVPTTGMRPIMQSSVPYQVDGGQRSQQGLMAPFLVNLVNQQNEEQAFEEATDGPKKPKEVENKILDSKEKVEYYRSKMQELVLYKSRCDNKLNEITERASGDKHEVETLAKKYEEKYKQVAEVASKLTVEEATFRDIQGRKLELQNAIVNMEKGGSSDGLLQVRADRIQSDLEELVKALHARCKHHGLDIKSKATIELPFGWQPGIQEGAIDWDEDWDKFDDEGFLVAKDLSVEVENDVARSKSRSPSVWSNKISTDGVSPVSPINHHENTDDMLFSPDRRITESDSVYSHSEYGSGRSPPGSPGRSAFEAPSQEFQATHHEMHDISPRGKDNHSHGDAESTFSGDKFTDEPSWGAAFDTNYDADSVWGFSPKDAGHERTTKNSFFGSEDFGTNHIRVDSPSASSVFGQDRKSPFFDSVPSTPHFKSNSSPRFSEGPEDHTYDDFSRFDSYSMHDSRFSPQREGHARFDSISSVNDFDRSRGFSFDDTDPFGIGGPFKSLENHSPRKNSDNWSSF</sequence>
<dbReference type="Proteomes" id="UP000829196">
    <property type="component" value="Unassembled WGS sequence"/>
</dbReference>
<keyword evidence="1" id="KW-0106">Calcium</keyword>
<reference evidence="5" key="1">
    <citation type="journal article" date="2022" name="Front. Genet.">
        <title>Chromosome-Scale Assembly of the Dendrobium nobile Genome Provides Insights Into the Molecular Mechanism of the Biosynthesis of the Medicinal Active Ingredient of Dendrobium.</title>
        <authorList>
            <person name="Xu Q."/>
            <person name="Niu S.-C."/>
            <person name="Li K.-L."/>
            <person name="Zheng P.-J."/>
            <person name="Zhang X.-J."/>
            <person name="Jia Y."/>
            <person name="Liu Y."/>
            <person name="Niu Y.-X."/>
            <person name="Yu L.-H."/>
            <person name="Chen D.-F."/>
            <person name="Zhang G.-Q."/>
        </authorList>
    </citation>
    <scope>NUCLEOTIDE SEQUENCE</scope>
    <source>
        <tissue evidence="5">Leaf</tissue>
    </source>
</reference>
<evidence type="ECO:0000256" key="2">
    <source>
        <dbReference type="SAM" id="MobiDB-lite"/>
    </source>
</evidence>
<protein>
    <submittedName>
        <fullName evidence="5">Uncharacterized protein</fullName>
    </submittedName>
</protein>
<dbReference type="AlphaFoldDB" id="A0A8T3AXM2"/>
<dbReference type="PROSITE" id="PS00018">
    <property type="entry name" value="EF_HAND_1"/>
    <property type="match status" value="1"/>
</dbReference>
<evidence type="ECO:0000259" key="3">
    <source>
        <dbReference type="PROSITE" id="PS50031"/>
    </source>
</evidence>
<dbReference type="CDD" id="cd00052">
    <property type="entry name" value="EH"/>
    <property type="match status" value="2"/>
</dbReference>
<dbReference type="GO" id="GO:0016197">
    <property type="term" value="P:endosomal transport"/>
    <property type="evidence" value="ECO:0007669"/>
    <property type="project" value="TreeGrafter"/>
</dbReference>
<dbReference type="GO" id="GO:0005886">
    <property type="term" value="C:plasma membrane"/>
    <property type="evidence" value="ECO:0007669"/>
    <property type="project" value="TreeGrafter"/>
</dbReference>
<feature type="domain" description="EH" evidence="3">
    <location>
        <begin position="8"/>
        <end position="98"/>
    </location>
</feature>
<dbReference type="Pfam" id="PF12763">
    <property type="entry name" value="EH"/>
    <property type="match status" value="2"/>
</dbReference>
<dbReference type="InterPro" id="IPR000261">
    <property type="entry name" value="EH_dom"/>
</dbReference>
<dbReference type="PROSITE" id="PS50222">
    <property type="entry name" value="EF_HAND_2"/>
    <property type="match status" value="3"/>
</dbReference>
<dbReference type="PROSITE" id="PS50031">
    <property type="entry name" value="EH"/>
    <property type="match status" value="2"/>
</dbReference>
<dbReference type="OrthoDB" id="524326at2759"/>
<evidence type="ECO:0000313" key="6">
    <source>
        <dbReference type="Proteomes" id="UP000829196"/>
    </source>
</evidence>
<feature type="region of interest" description="Disordered" evidence="2">
    <location>
        <begin position="969"/>
        <end position="1028"/>
    </location>
</feature>
<evidence type="ECO:0000259" key="4">
    <source>
        <dbReference type="PROSITE" id="PS50222"/>
    </source>
</evidence>
<name>A0A8T3AXM2_DENNO</name>
<dbReference type="SMR" id="A0A8T3AXM2"/>
<evidence type="ECO:0000256" key="1">
    <source>
        <dbReference type="ARBA" id="ARBA00022837"/>
    </source>
</evidence>
<feature type="compositionally biased region" description="Basic and acidic residues" evidence="2">
    <location>
        <begin position="831"/>
        <end position="852"/>
    </location>
</feature>
<feature type="region of interest" description="Disordered" evidence="2">
    <location>
        <begin position="898"/>
        <end position="954"/>
    </location>
</feature>
<feature type="domain" description="EF-hand" evidence="4">
    <location>
        <begin position="435"/>
        <end position="470"/>
    </location>
</feature>
<feature type="compositionally biased region" description="Low complexity" evidence="2">
    <location>
        <begin position="808"/>
        <end position="820"/>
    </location>
</feature>
<feature type="compositionally biased region" description="Polar residues" evidence="2">
    <location>
        <begin position="932"/>
        <end position="945"/>
    </location>
</feature>
<feature type="compositionally biased region" description="Polar residues" evidence="2">
    <location>
        <begin position="758"/>
        <end position="771"/>
    </location>
</feature>
<gene>
    <name evidence="5" type="ORF">KFK09_019095</name>
</gene>
<feature type="compositionally biased region" description="Basic and acidic residues" evidence="2">
    <location>
        <begin position="1013"/>
        <end position="1022"/>
    </location>
</feature>
<dbReference type="InterPro" id="IPR002048">
    <property type="entry name" value="EF_hand_dom"/>
</dbReference>
<feature type="region of interest" description="Disordered" evidence="2">
    <location>
        <begin position="750"/>
        <end position="863"/>
    </location>
</feature>
<accession>A0A8T3AXM2</accession>
<dbReference type="SMART" id="SM00054">
    <property type="entry name" value="EFh"/>
    <property type="match status" value="4"/>
</dbReference>
<feature type="compositionally biased region" description="Basic and acidic residues" evidence="2">
    <location>
        <begin position="969"/>
        <end position="981"/>
    </location>
</feature>
<feature type="domain" description="EH" evidence="3">
    <location>
        <begin position="402"/>
        <end position="484"/>
    </location>
</feature>
<evidence type="ECO:0000313" key="5">
    <source>
        <dbReference type="EMBL" id="KAI0500877.1"/>
    </source>
</evidence>
<dbReference type="GO" id="GO:0005509">
    <property type="term" value="F:calcium ion binding"/>
    <property type="evidence" value="ECO:0007669"/>
    <property type="project" value="InterPro"/>
</dbReference>
<dbReference type="InterPro" id="IPR018247">
    <property type="entry name" value="EF_Hand_1_Ca_BS"/>
</dbReference>
<keyword evidence="6" id="KW-1185">Reference proteome</keyword>
<dbReference type="EMBL" id="JAGYWB010000013">
    <property type="protein sequence ID" value="KAI0500877.1"/>
    <property type="molecule type" value="Genomic_DNA"/>
</dbReference>
<feature type="domain" description="EF-hand" evidence="4">
    <location>
        <begin position="46"/>
        <end position="76"/>
    </location>
</feature>
<dbReference type="SMART" id="SM00027">
    <property type="entry name" value="EH"/>
    <property type="match status" value="2"/>
</dbReference>
<dbReference type="GO" id="GO:0006897">
    <property type="term" value="P:endocytosis"/>
    <property type="evidence" value="ECO:0007669"/>
    <property type="project" value="TreeGrafter"/>
</dbReference>
<dbReference type="SUPFAM" id="SSF47473">
    <property type="entry name" value="EF-hand"/>
    <property type="match status" value="2"/>
</dbReference>
<dbReference type="PANTHER" id="PTHR11216">
    <property type="entry name" value="EH DOMAIN"/>
    <property type="match status" value="1"/>
</dbReference>
<dbReference type="GO" id="GO:0005737">
    <property type="term" value="C:cytoplasm"/>
    <property type="evidence" value="ECO:0007669"/>
    <property type="project" value="TreeGrafter"/>
</dbReference>
<organism evidence="5 6">
    <name type="scientific">Dendrobium nobile</name>
    <name type="common">Orchid</name>
    <dbReference type="NCBI Taxonomy" id="94219"/>
    <lineage>
        <taxon>Eukaryota</taxon>
        <taxon>Viridiplantae</taxon>
        <taxon>Streptophyta</taxon>
        <taxon>Embryophyta</taxon>
        <taxon>Tracheophyta</taxon>
        <taxon>Spermatophyta</taxon>
        <taxon>Magnoliopsida</taxon>
        <taxon>Liliopsida</taxon>
        <taxon>Asparagales</taxon>
        <taxon>Orchidaceae</taxon>
        <taxon>Epidendroideae</taxon>
        <taxon>Malaxideae</taxon>
        <taxon>Dendrobiinae</taxon>
        <taxon>Dendrobium</taxon>
    </lineage>
</organism>
<feature type="domain" description="EF-hand" evidence="4">
    <location>
        <begin position="7"/>
        <end position="42"/>
    </location>
</feature>
<dbReference type="PANTHER" id="PTHR11216:SF161">
    <property type="entry name" value="CALCIUM-BINDING EF HAND FAMILY PROTEIN"/>
    <property type="match status" value="1"/>
</dbReference>
<dbReference type="Gene3D" id="1.10.238.10">
    <property type="entry name" value="EF-hand"/>
    <property type="match status" value="2"/>
</dbReference>
<dbReference type="InterPro" id="IPR011992">
    <property type="entry name" value="EF-hand-dom_pair"/>
</dbReference>
<proteinExistence type="predicted"/>